<dbReference type="Pfam" id="PF00115">
    <property type="entry name" value="COX1"/>
    <property type="match status" value="1"/>
</dbReference>
<dbReference type="GO" id="GO:0006119">
    <property type="term" value="P:oxidative phosphorylation"/>
    <property type="evidence" value="ECO:0007669"/>
    <property type="project" value="UniProtKB-UniPathway"/>
</dbReference>
<reference evidence="2 3" key="1">
    <citation type="submission" date="2015-10" db="EMBL/GenBank/DDBJ databases">
        <title>Metagenome-Assembled Genomes uncover a global brackish microbiome.</title>
        <authorList>
            <person name="Hugerth L.W."/>
            <person name="Larsson J."/>
            <person name="Alneberg J."/>
            <person name="Lindh M.V."/>
            <person name="Legrand C."/>
            <person name="Pinhassi J."/>
            <person name="Andersson A.F."/>
        </authorList>
    </citation>
    <scope>NUCLEOTIDE SEQUENCE [LARGE SCALE GENOMIC DNA]</scope>
    <source>
        <strain evidence="2">BACL3 MAG-120531-bin86</strain>
    </source>
</reference>
<dbReference type="InterPro" id="IPR000883">
    <property type="entry name" value="Cyt_C_Oxase_1"/>
</dbReference>
<feature type="transmembrane region" description="Helical" evidence="1">
    <location>
        <begin position="69"/>
        <end position="91"/>
    </location>
</feature>
<dbReference type="GO" id="GO:0016020">
    <property type="term" value="C:membrane"/>
    <property type="evidence" value="ECO:0007669"/>
    <property type="project" value="InterPro"/>
</dbReference>
<evidence type="ECO:0000313" key="3">
    <source>
        <dbReference type="Proteomes" id="UP000052124"/>
    </source>
</evidence>
<dbReference type="SUPFAM" id="SSF81442">
    <property type="entry name" value="Cytochrome c oxidase subunit I-like"/>
    <property type="match status" value="1"/>
</dbReference>
<organism evidence="2 3">
    <name type="scientific">OM182 bacterium BACL3 MAG-120531-bin86</name>
    <dbReference type="NCBI Taxonomy" id="1655628"/>
    <lineage>
        <taxon>Bacteria</taxon>
        <taxon>Pseudomonadati</taxon>
        <taxon>Pseudomonadota</taxon>
        <taxon>Gammaproteobacteria</taxon>
        <taxon>OMG group</taxon>
        <taxon>OM182 clade</taxon>
    </lineage>
</organism>
<dbReference type="Proteomes" id="UP000052124">
    <property type="component" value="Unassembled WGS sequence"/>
</dbReference>
<evidence type="ECO:0000256" key="1">
    <source>
        <dbReference type="SAM" id="Phobius"/>
    </source>
</evidence>
<dbReference type="Gene3D" id="1.20.210.10">
    <property type="entry name" value="Cytochrome c oxidase-like, subunit I domain"/>
    <property type="match status" value="1"/>
</dbReference>
<dbReference type="GO" id="GO:0020037">
    <property type="term" value="F:heme binding"/>
    <property type="evidence" value="ECO:0007669"/>
    <property type="project" value="InterPro"/>
</dbReference>
<accession>A0A0R2XV79</accession>
<dbReference type="GO" id="GO:0004129">
    <property type="term" value="F:cytochrome-c oxidase activity"/>
    <property type="evidence" value="ECO:0007669"/>
    <property type="project" value="InterPro"/>
</dbReference>
<dbReference type="InterPro" id="IPR036927">
    <property type="entry name" value="Cyt_c_oxase-like_su1_sf"/>
</dbReference>
<gene>
    <name evidence="2" type="ORF">ABS26_04995</name>
</gene>
<keyword evidence="1" id="KW-0812">Transmembrane</keyword>
<dbReference type="UniPathway" id="UPA00705"/>
<comment type="caution">
    <text evidence="2">The sequence shown here is derived from an EMBL/GenBank/DDBJ whole genome shotgun (WGS) entry which is preliminary data.</text>
</comment>
<feature type="transmembrane region" description="Helical" evidence="1">
    <location>
        <begin position="20"/>
        <end position="48"/>
    </location>
</feature>
<evidence type="ECO:0000313" key="2">
    <source>
        <dbReference type="EMBL" id="KRP38337.1"/>
    </source>
</evidence>
<protein>
    <submittedName>
        <fullName evidence="2">Uncharacterized protein</fullName>
    </submittedName>
</protein>
<sequence length="119" mass="12980">MVPRLVGAPLYSVRLANIHFWMALAGTMLYIVSMWGAGVSQGLLWLSVDEIGELSFSFKDIMASMQPFYALRLIAGLIFLIGTCLMAFNLFKTLAGRHAVVVKAPPVDPAYAMVKEVAA</sequence>
<keyword evidence="1" id="KW-0472">Membrane</keyword>
<keyword evidence="1" id="KW-1133">Transmembrane helix</keyword>
<dbReference type="EMBL" id="LIDH01000181">
    <property type="protein sequence ID" value="KRP38337.1"/>
    <property type="molecule type" value="Genomic_DNA"/>
</dbReference>
<dbReference type="AlphaFoldDB" id="A0A0R2XV79"/>
<name>A0A0R2XV79_9GAMM</name>
<proteinExistence type="predicted"/>